<dbReference type="RefSeq" id="WP_038550248.1">
    <property type="nucleotide sequence ID" value="NZ_CP006850.1"/>
</dbReference>
<evidence type="ECO:0000313" key="1">
    <source>
        <dbReference type="EMBL" id="AHH15879.1"/>
    </source>
</evidence>
<proteinExistence type="predicted"/>
<dbReference type="Proteomes" id="UP000019150">
    <property type="component" value="Chromosome"/>
</dbReference>
<dbReference type="STRING" id="1415166.NONO_c10720"/>
<dbReference type="PATRIC" id="fig|1415166.3.peg.1086"/>
<dbReference type="EMBL" id="CP006850">
    <property type="protein sequence ID" value="AHH15879.1"/>
    <property type="molecule type" value="Genomic_DNA"/>
</dbReference>
<dbReference type="GO" id="GO:0003989">
    <property type="term" value="F:acetyl-CoA carboxylase activity"/>
    <property type="evidence" value="ECO:0007669"/>
    <property type="project" value="InterPro"/>
</dbReference>
<keyword evidence="2" id="KW-1185">Reference proteome</keyword>
<gene>
    <name evidence="1" type="ORF">NONO_c10720</name>
</gene>
<sequence>MNDAIGIRIERGCPDDTELAALIVALLLYAGAESEHRVLRPAPATWLRPERHTVFLSANSWLRAA</sequence>
<name>W5T9V4_9NOCA</name>
<dbReference type="Pfam" id="PF13822">
    <property type="entry name" value="ACC_epsilon"/>
    <property type="match status" value="1"/>
</dbReference>
<dbReference type="HOGENOM" id="CLU_175330_3_0_11"/>
<dbReference type="GO" id="GO:0004658">
    <property type="term" value="F:propionyl-CoA carboxylase activity"/>
    <property type="evidence" value="ECO:0007669"/>
    <property type="project" value="InterPro"/>
</dbReference>
<accession>W5T9V4</accession>
<dbReference type="InterPro" id="IPR032716">
    <property type="entry name" value="ACC_epsilon"/>
</dbReference>
<protein>
    <submittedName>
        <fullName evidence="1">Acetyl-/propionyl-CoA carboxylase epsilon subunit</fullName>
    </submittedName>
</protein>
<reference evidence="1 2" key="1">
    <citation type="journal article" date="2014" name="Appl. Environ. Microbiol.">
        <title>Insights into the Microbial Degradation of Rubber and Gutta-Percha by Analysis of the Complete Genome of Nocardia nova SH22a.</title>
        <authorList>
            <person name="Luo Q."/>
            <person name="Hiessl S."/>
            <person name="Poehlein A."/>
            <person name="Daniel R."/>
            <person name="Steinbuchel A."/>
        </authorList>
    </citation>
    <scope>NUCLEOTIDE SEQUENCE [LARGE SCALE GENOMIC DNA]</scope>
    <source>
        <strain evidence="1">SH22a</strain>
    </source>
</reference>
<evidence type="ECO:0000313" key="2">
    <source>
        <dbReference type="Proteomes" id="UP000019150"/>
    </source>
</evidence>
<organism evidence="1 2">
    <name type="scientific">Nocardia nova SH22a</name>
    <dbReference type="NCBI Taxonomy" id="1415166"/>
    <lineage>
        <taxon>Bacteria</taxon>
        <taxon>Bacillati</taxon>
        <taxon>Actinomycetota</taxon>
        <taxon>Actinomycetes</taxon>
        <taxon>Mycobacteriales</taxon>
        <taxon>Nocardiaceae</taxon>
        <taxon>Nocardia</taxon>
    </lineage>
</organism>
<dbReference type="AlphaFoldDB" id="W5T9V4"/>
<dbReference type="KEGG" id="nno:NONO_c10720"/>